<dbReference type="GO" id="GO:0018666">
    <property type="term" value="F:2,4-dichlorophenol 6-monooxygenase activity"/>
    <property type="evidence" value="ECO:0007669"/>
    <property type="project" value="UniProtKB-EC"/>
</dbReference>
<dbReference type="AlphaFoldDB" id="A0A0J6WMH6"/>
<dbReference type="Pfam" id="PF21274">
    <property type="entry name" value="Rng_hyd_C"/>
    <property type="match status" value="1"/>
</dbReference>
<accession>A0A0J6WMH6</accession>
<evidence type="ECO:0000313" key="5">
    <source>
        <dbReference type="Proteomes" id="UP000036513"/>
    </source>
</evidence>
<sequence>MESSRHDDIAETEIPHSAVVQTDVLIIGSGPAGASAAVMLSTLGIANIMITKYRWTANSPRAHLINQRALEVFRDLGLEEQIHHDAAGHELVGDSVVCTSLAGEEIGRIHTWGTHPDREADYRRASPCLSLDLPQTYLEPILVRNATIRGTQTRFSTEYLSLTQDDDGVSVDVLDRLTGHRFTIRAKYAIGADGARSKVADDISLPFEGMMDVHGSMSIMFKADLSHLCAHRPAALYFVIQPGSNVGGVGAGIIRMVRPWNEWLINWGYDNTDDPPVIDDDAAARIARNLIGEPNIDIDILGVSLWGINEMWATHLQSGRVFCVGDAIHRHPPGNALGANTSVQDSYNLVWKIAAVLHGHAGPSLLETYSVERAPIARQIVKRANQSPRDWGKFYAALGLADATDVNDMAHQIDLRKENSTEGQRRRAALVEALDFKNYEFNTHGHDMGQFYDSDAVVADGSKLPDPLRDPQLYYQQSTVPGSHLPHAWVGNNTVKLATMDIAPYSRFTLITGIAGQDWVSAAEHVSAQLGIAVDTVVIGPGRAVTDLYYDWAKVREVDESGALLIRPDKHVAWRAMTMPADPAAALQTALAAVLGRKGAG</sequence>
<keyword evidence="4" id="KW-0503">Monooxygenase</keyword>
<dbReference type="SUPFAM" id="SSF51905">
    <property type="entry name" value="FAD/NAD(P)-binding domain"/>
    <property type="match status" value="1"/>
</dbReference>
<dbReference type="Gene3D" id="3.30.9.10">
    <property type="entry name" value="D-Amino Acid Oxidase, subunit A, domain 2"/>
    <property type="match status" value="1"/>
</dbReference>
<dbReference type="PATRIC" id="fig|37916.4.peg.270"/>
<dbReference type="Proteomes" id="UP000036513">
    <property type="component" value="Unassembled WGS sequence"/>
</dbReference>
<evidence type="ECO:0000313" key="4">
    <source>
        <dbReference type="EMBL" id="KMO83794.1"/>
    </source>
</evidence>
<protein>
    <submittedName>
        <fullName evidence="4">2,4-dichlorophenol 6-monooxygenase</fullName>
        <ecNumber evidence="4">1.14.13.20</ecNumber>
    </submittedName>
</protein>
<dbReference type="Gene3D" id="3.40.30.120">
    <property type="match status" value="1"/>
</dbReference>
<organism evidence="4 5">
    <name type="scientific">Mycolicibacterium chlorophenolicum</name>
    <dbReference type="NCBI Taxonomy" id="37916"/>
    <lineage>
        <taxon>Bacteria</taxon>
        <taxon>Bacillati</taxon>
        <taxon>Actinomycetota</taxon>
        <taxon>Actinomycetes</taxon>
        <taxon>Mycobacteriales</taxon>
        <taxon>Mycobacteriaceae</taxon>
        <taxon>Mycolicibacterium</taxon>
    </lineage>
</organism>
<reference evidence="4 5" key="1">
    <citation type="journal article" date="2015" name="Genome Biol. Evol.">
        <title>Characterization of Three Mycobacterium spp. with Potential Use in Bioremediation by Genome Sequencing and Comparative Genomics.</title>
        <authorList>
            <person name="Das S."/>
            <person name="Pettersson B.M."/>
            <person name="Behra P.R."/>
            <person name="Ramesh M."/>
            <person name="Dasgupta S."/>
            <person name="Bhattacharya A."/>
            <person name="Kirsebom L.A."/>
        </authorList>
    </citation>
    <scope>NUCLEOTIDE SEQUENCE [LARGE SCALE GENOMIC DNA]</scope>
    <source>
        <strain evidence="4 5">DSM 43826</strain>
    </source>
</reference>
<keyword evidence="4" id="KW-0560">Oxidoreductase</keyword>
<name>A0A0J6WMH6_9MYCO</name>
<dbReference type="PANTHER" id="PTHR43004:SF8">
    <property type="entry name" value="FAD-BINDING DOMAIN-CONTAINING PROTEIN-RELATED"/>
    <property type="match status" value="1"/>
</dbReference>
<dbReference type="InterPro" id="IPR002938">
    <property type="entry name" value="FAD-bd"/>
</dbReference>
<dbReference type="Gene3D" id="3.50.50.60">
    <property type="entry name" value="FAD/NAD(P)-binding domain"/>
    <property type="match status" value="1"/>
</dbReference>
<keyword evidence="2" id="KW-0274">FAD</keyword>
<keyword evidence="5" id="KW-1185">Reference proteome</keyword>
<dbReference type="InterPro" id="IPR050641">
    <property type="entry name" value="RIFMO-like"/>
</dbReference>
<dbReference type="InterPro" id="IPR036188">
    <property type="entry name" value="FAD/NAD-bd_sf"/>
</dbReference>
<evidence type="ECO:0000256" key="2">
    <source>
        <dbReference type="ARBA" id="ARBA00022827"/>
    </source>
</evidence>
<dbReference type="Pfam" id="PF01494">
    <property type="entry name" value="FAD_binding_3"/>
    <property type="match status" value="1"/>
</dbReference>
<dbReference type="PANTHER" id="PTHR43004">
    <property type="entry name" value="TRK SYSTEM POTASSIUM UPTAKE PROTEIN"/>
    <property type="match status" value="1"/>
</dbReference>
<evidence type="ECO:0000256" key="1">
    <source>
        <dbReference type="ARBA" id="ARBA00022630"/>
    </source>
</evidence>
<dbReference type="PRINTS" id="PR00420">
    <property type="entry name" value="RNGMNOXGNASE"/>
</dbReference>
<feature type="domain" description="FAD-binding" evidence="3">
    <location>
        <begin position="21"/>
        <end position="384"/>
    </location>
</feature>
<dbReference type="EMBL" id="JYNL01000002">
    <property type="protein sequence ID" value="KMO83794.1"/>
    <property type="molecule type" value="Genomic_DNA"/>
</dbReference>
<dbReference type="RefSeq" id="WP_048468504.1">
    <property type="nucleotide sequence ID" value="NZ_JYNL01000002.1"/>
</dbReference>
<dbReference type="EC" id="1.14.13.20" evidence="4"/>
<dbReference type="SMR" id="A0A0J6WMH6"/>
<dbReference type="STRING" id="37916.MCHLDSM_00254"/>
<evidence type="ECO:0000259" key="3">
    <source>
        <dbReference type="Pfam" id="PF01494"/>
    </source>
</evidence>
<dbReference type="GO" id="GO:0071949">
    <property type="term" value="F:FAD binding"/>
    <property type="evidence" value="ECO:0007669"/>
    <property type="project" value="InterPro"/>
</dbReference>
<keyword evidence="1" id="KW-0285">Flavoprotein</keyword>
<comment type="caution">
    <text evidence="4">The sequence shown here is derived from an EMBL/GenBank/DDBJ whole genome shotgun (WGS) entry which is preliminary data.</text>
</comment>
<gene>
    <name evidence="4" type="primary">tfdB_2</name>
    <name evidence="4" type="ORF">MCHLDSM_00254</name>
</gene>
<proteinExistence type="predicted"/>